<dbReference type="CDD" id="cd06558">
    <property type="entry name" value="crotonase-like"/>
    <property type="match status" value="1"/>
</dbReference>
<protein>
    <submittedName>
        <fullName evidence="1">Enoyl-CoA hydratase</fullName>
    </submittedName>
</protein>
<dbReference type="EMBL" id="NWVD01000008">
    <property type="protein sequence ID" value="PCG08025.1"/>
    <property type="molecule type" value="Genomic_DNA"/>
</dbReference>
<dbReference type="PANTHER" id="PTHR11941">
    <property type="entry name" value="ENOYL-COA HYDRATASE-RELATED"/>
    <property type="match status" value="1"/>
</dbReference>
<dbReference type="AlphaFoldDB" id="A0A2A4HWG3"/>
<comment type="caution">
    <text evidence="1">The sequence shown here is derived from an EMBL/GenBank/DDBJ whole genome shotgun (WGS) entry which is preliminary data.</text>
</comment>
<gene>
    <name evidence="1" type="ORF">COA17_14860</name>
</gene>
<dbReference type="Gene3D" id="3.90.226.10">
    <property type="entry name" value="2-enoyl-CoA Hydratase, Chain A, domain 1"/>
    <property type="match status" value="1"/>
</dbReference>
<evidence type="ECO:0000313" key="2">
    <source>
        <dbReference type="Proteomes" id="UP000218784"/>
    </source>
</evidence>
<accession>A0A2A4HWG3</accession>
<proteinExistence type="predicted"/>
<dbReference type="InterPro" id="IPR029045">
    <property type="entry name" value="ClpP/crotonase-like_dom_sf"/>
</dbReference>
<reference evidence="1 2" key="1">
    <citation type="submission" date="2017-09" db="EMBL/GenBank/DDBJ databases">
        <title>Sphingomonas ginsenosidimutans KACC 14949, whole genome shotgun sequence.</title>
        <authorList>
            <person name="Feng G."/>
            <person name="Zhu H."/>
        </authorList>
    </citation>
    <scope>NUCLEOTIDE SEQUENCE [LARGE SCALE GENOMIC DNA]</scope>
    <source>
        <strain evidence="1 2">KACC 14949</strain>
    </source>
</reference>
<evidence type="ECO:0000313" key="1">
    <source>
        <dbReference type="EMBL" id="PCG08025.1"/>
    </source>
</evidence>
<dbReference type="GO" id="GO:0006635">
    <property type="term" value="P:fatty acid beta-oxidation"/>
    <property type="evidence" value="ECO:0007669"/>
    <property type="project" value="TreeGrafter"/>
</dbReference>
<dbReference type="GO" id="GO:0003824">
    <property type="term" value="F:catalytic activity"/>
    <property type="evidence" value="ECO:0007669"/>
    <property type="project" value="UniProtKB-ARBA"/>
</dbReference>
<name>A0A2A4HWG3_9SPHN</name>
<keyword evidence="2" id="KW-1185">Reference proteome</keyword>
<dbReference type="Pfam" id="PF00378">
    <property type="entry name" value="ECH_1"/>
    <property type="match status" value="1"/>
</dbReference>
<sequence>MIALDVAGGIATVTLDRPAARNALPTAGWRALADLLARVPADAAALVVASSTPGVFSAGADLADLARLVDDVPARTAFRQAMQDAVEALAALPMPTVAAVGGAAFGAGVALALACDVIVAGADARFSIPPARLGIGYPAGDVARLIARVGKGQAARLLFTAAPVDAAEALRIGLADLSGDGVDVARTIAANDADALRLLKNTLRSPHDSSLSAAFEASFGSPAFANGVARYRRTS</sequence>
<dbReference type="Proteomes" id="UP000218784">
    <property type="component" value="Unassembled WGS sequence"/>
</dbReference>
<dbReference type="InterPro" id="IPR001753">
    <property type="entry name" value="Enoyl-CoA_hydra/iso"/>
</dbReference>
<organism evidence="1 2">
    <name type="scientific">Sphingomonas ginsenosidimutans</name>
    <dbReference type="NCBI Taxonomy" id="862134"/>
    <lineage>
        <taxon>Bacteria</taxon>
        <taxon>Pseudomonadati</taxon>
        <taxon>Pseudomonadota</taxon>
        <taxon>Alphaproteobacteria</taxon>
        <taxon>Sphingomonadales</taxon>
        <taxon>Sphingomonadaceae</taxon>
        <taxon>Sphingomonas</taxon>
    </lineage>
</organism>
<dbReference type="PANTHER" id="PTHR11941:SF54">
    <property type="entry name" value="ENOYL-COA HYDRATASE, MITOCHONDRIAL"/>
    <property type="match status" value="1"/>
</dbReference>
<dbReference type="SUPFAM" id="SSF52096">
    <property type="entry name" value="ClpP/crotonase"/>
    <property type="match status" value="1"/>
</dbReference>
<dbReference type="RefSeq" id="WP_096613516.1">
    <property type="nucleotide sequence ID" value="NZ_NWVD01000008.1"/>
</dbReference>